<feature type="transmembrane region" description="Helical" evidence="1">
    <location>
        <begin position="348"/>
        <end position="367"/>
    </location>
</feature>
<keyword evidence="1" id="KW-0812">Transmembrane</keyword>
<organism evidence="2 3">
    <name type="scientific">Pontiella agarivorans</name>
    <dbReference type="NCBI Taxonomy" id="3038953"/>
    <lineage>
        <taxon>Bacteria</taxon>
        <taxon>Pseudomonadati</taxon>
        <taxon>Kiritimatiellota</taxon>
        <taxon>Kiritimatiellia</taxon>
        <taxon>Kiritimatiellales</taxon>
        <taxon>Pontiellaceae</taxon>
        <taxon>Pontiella</taxon>
    </lineage>
</organism>
<feature type="transmembrane region" description="Helical" evidence="1">
    <location>
        <begin position="416"/>
        <end position="438"/>
    </location>
</feature>
<reference evidence="2 3" key="1">
    <citation type="journal article" date="2024" name="Appl. Environ. Microbiol.">
        <title>Pontiella agarivorans sp. nov., a novel marine anaerobic bacterium capable of degrading macroalgal polysaccharides and fixing nitrogen.</title>
        <authorList>
            <person name="Liu N."/>
            <person name="Kivenson V."/>
            <person name="Peng X."/>
            <person name="Cui Z."/>
            <person name="Lankiewicz T.S."/>
            <person name="Gosselin K.M."/>
            <person name="English C.J."/>
            <person name="Blair E.M."/>
            <person name="O'Malley M.A."/>
            <person name="Valentine D.L."/>
        </authorList>
    </citation>
    <scope>NUCLEOTIDE SEQUENCE [LARGE SCALE GENOMIC DNA]</scope>
    <source>
        <strain evidence="2 3">NLcol2</strain>
    </source>
</reference>
<feature type="transmembrane region" description="Helical" evidence="1">
    <location>
        <begin position="387"/>
        <end position="409"/>
    </location>
</feature>
<feature type="transmembrane region" description="Helical" evidence="1">
    <location>
        <begin position="220"/>
        <end position="241"/>
    </location>
</feature>
<keyword evidence="1" id="KW-1133">Transmembrane helix</keyword>
<feature type="transmembrane region" description="Helical" evidence="1">
    <location>
        <begin position="772"/>
        <end position="798"/>
    </location>
</feature>
<evidence type="ECO:0008006" key="4">
    <source>
        <dbReference type="Google" id="ProtNLM"/>
    </source>
</evidence>
<proteinExistence type="predicted"/>
<keyword evidence="3" id="KW-1185">Reference proteome</keyword>
<feature type="transmembrane region" description="Helical" evidence="1">
    <location>
        <begin position="192"/>
        <end position="208"/>
    </location>
</feature>
<dbReference type="PANTHER" id="PTHR38454:SF1">
    <property type="entry name" value="INTEGRAL MEMBRANE PROTEIN"/>
    <property type="match status" value="1"/>
</dbReference>
<feature type="transmembrane region" description="Helical" evidence="1">
    <location>
        <begin position="458"/>
        <end position="478"/>
    </location>
</feature>
<protein>
    <recommendedName>
        <fullName evidence="4">YfhO family protein</fullName>
    </recommendedName>
</protein>
<name>A0ABU5N068_9BACT</name>
<evidence type="ECO:0000313" key="3">
    <source>
        <dbReference type="Proteomes" id="UP001290861"/>
    </source>
</evidence>
<feature type="transmembrane region" description="Helical" evidence="1">
    <location>
        <begin position="485"/>
        <end position="503"/>
    </location>
</feature>
<feature type="transmembrane region" description="Helical" evidence="1">
    <location>
        <begin position="119"/>
        <end position="137"/>
    </location>
</feature>
<comment type="caution">
    <text evidence="2">The sequence shown here is derived from an EMBL/GenBank/DDBJ whole genome shotgun (WGS) entry which is preliminary data.</text>
</comment>
<feature type="transmembrane region" description="Helical" evidence="1">
    <location>
        <begin position="95"/>
        <end position="112"/>
    </location>
</feature>
<dbReference type="RefSeq" id="WP_322609601.1">
    <property type="nucleotide sequence ID" value="NZ_JARVCO010000012.1"/>
</dbReference>
<evidence type="ECO:0000256" key="1">
    <source>
        <dbReference type="SAM" id="Phobius"/>
    </source>
</evidence>
<accession>A0ABU5N068</accession>
<evidence type="ECO:0000313" key="2">
    <source>
        <dbReference type="EMBL" id="MDZ8119819.1"/>
    </source>
</evidence>
<keyword evidence="1" id="KW-0472">Membrane</keyword>
<dbReference type="PANTHER" id="PTHR38454">
    <property type="entry name" value="INTEGRAL MEMBRANE PROTEIN-RELATED"/>
    <property type="match status" value="1"/>
</dbReference>
<gene>
    <name evidence="2" type="ORF">P9H32_14410</name>
</gene>
<dbReference type="Proteomes" id="UP001290861">
    <property type="component" value="Unassembled WGS sequence"/>
</dbReference>
<dbReference type="EMBL" id="JARVCO010000012">
    <property type="protein sequence ID" value="MDZ8119819.1"/>
    <property type="molecule type" value="Genomic_DNA"/>
</dbReference>
<dbReference type="InterPro" id="IPR018580">
    <property type="entry name" value="Uncharacterised_YfhO"/>
</dbReference>
<sequence>MKNTAFFKKNWMGYAVALGLLVILAAVVFRCSWGADKAFAASDANIGHIVSGRPQMGEMFASSYGGYIQGNVRAPRFSPKAFLQAVIPPFLFNDLFAPLTLVASSFFLLLFLRLRGRSWGAALFGSVSAFWLGSATLAAAGHYGKLAAACFFSAALVLLEKSIQTQGVRRLCWSVLCGTAVGFMLLSQQDIGLLFGLVLGPYALFRLVQTASGKPMDWILTLLPIAVIGLMLSVGTALSAYKTSVVQASSVNESSESTWNFITQWSQPPQEFPDLLAPGFMGWKTGDADAPYWGKTGQSAEWPETQQGFRNFRLDNVYLGLVPFIAALSALLGLGVWKEERAERAMLLFWWGVAVLLLVLSFGKFTPLYRLVIELPLIGSIRAPIKFLHNLGVVLGILSAYGVDTILASAAARRRAWIVSAVLSGCFLLCALVLKAGASGFEKNLADWGAVAPLIVKRMAISSFYAAVSAGLFALLAAKGCRKPGIYCCGLICLFPVVDSLYLTKPYFRADDLAEMRRSNVVIDYLKENQGDYRVFTFDRNGIYNRWIGVDFLLHGINGFWFWQAPRLSQEYKDYLGGANKNIVALLQSSSVKYALAPVGAVNQLPGDVFKPVMFYRFGMGADQKLMVQSMARPERAQDQVILELKKTLPRLALFNGWKQVVPERMMDELFSKQNDLMEQVLIDADLPQTDGKGFVKPVSVKWKTSSVEVQVEAKQDAVLLFTQRFQPQWKAFVDGKEVPVYRANALSMGVHVPAGVHGVVFRCTANITGPVLQIAGLLLALAAAVGLCAPAVFGVTVKRLTGCSE</sequence>
<feature type="transmembrane region" description="Helical" evidence="1">
    <location>
        <begin position="317"/>
        <end position="336"/>
    </location>
</feature>